<feature type="coiled-coil region" evidence="1">
    <location>
        <begin position="63"/>
        <end position="90"/>
    </location>
</feature>
<dbReference type="Proteomes" id="UP000040576">
    <property type="component" value="Unassembled WGS sequence"/>
</dbReference>
<dbReference type="InterPro" id="IPR010982">
    <property type="entry name" value="Lambda_DNA-bd_dom_sf"/>
</dbReference>
<dbReference type="SUPFAM" id="SSF47413">
    <property type="entry name" value="lambda repressor-like DNA-binding domains"/>
    <property type="match status" value="1"/>
</dbReference>
<accession>A0A090IXM4</accession>
<keyword evidence="4" id="KW-1185">Reference proteome</keyword>
<dbReference type="PROSITE" id="PS50943">
    <property type="entry name" value="HTH_CROC1"/>
    <property type="match status" value="1"/>
</dbReference>
<reference evidence="3 4" key="1">
    <citation type="submission" date="2014-07" db="EMBL/GenBank/DDBJ databases">
        <authorList>
            <person name="Wibberg Daniel"/>
        </authorList>
    </citation>
    <scope>NUCLEOTIDE SEQUENCE [LARGE SCALE GENOMIC DNA]</scope>
</reference>
<protein>
    <recommendedName>
        <fullName evidence="2">HTH cro/C1-type domain-containing protein</fullName>
    </recommendedName>
</protein>
<keyword evidence="1" id="KW-0175">Coiled coil</keyword>
<evidence type="ECO:0000259" key="2">
    <source>
        <dbReference type="PROSITE" id="PS50943"/>
    </source>
</evidence>
<evidence type="ECO:0000256" key="1">
    <source>
        <dbReference type="SAM" id="Coils"/>
    </source>
</evidence>
<evidence type="ECO:0000313" key="3">
    <source>
        <dbReference type="EMBL" id="CEE00295.1"/>
    </source>
</evidence>
<gene>
    <name evidence="3" type="ORF">BT1A1_0434</name>
</gene>
<organism evidence="3 4">
    <name type="scientific">Caldibacillus thermoamylovorans</name>
    <dbReference type="NCBI Taxonomy" id="35841"/>
    <lineage>
        <taxon>Bacteria</taxon>
        <taxon>Bacillati</taxon>
        <taxon>Bacillota</taxon>
        <taxon>Bacilli</taxon>
        <taxon>Bacillales</taxon>
        <taxon>Bacillaceae</taxon>
        <taxon>Caldibacillus</taxon>
    </lineage>
</organism>
<dbReference type="AlphaFoldDB" id="A0A090IXM4"/>
<dbReference type="EMBL" id="CCRF01000014">
    <property type="protein sequence ID" value="CEE00295.1"/>
    <property type="molecule type" value="Genomic_DNA"/>
</dbReference>
<evidence type="ECO:0000313" key="4">
    <source>
        <dbReference type="Proteomes" id="UP000040576"/>
    </source>
</evidence>
<sequence length="203" mass="24242">MWGERLNGLEYILSLYQVQHIELAEKLGIKKQNINLWIKGKQNIPKKYLPVLEGLFGINRSYFTKELTDIDKLEIQKEKLKQDLKPIVERQKEEFRVDEESDYLVKVPVYDKEELNTIERAIEKAKLVERFKQVIDIIDENPYMDTYALIVELLEKAQHEAIFHKTIEALAHYLEVLPEWINSDPEQEEFESEIFEVFDDYNH</sequence>
<dbReference type="CDD" id="cd00093">
    <property type="entry name" value="HTH_XRE"/>
    <property type="match status" value="1"/>
</dbReference>
<dbReference type="Gene3D" id="1.10.260.40">
    <property type="entry name" value="lambda repressor-like DNA-binding domains"/>
    <property type="match status" value="1"/>
</dbReference>
<proteinExistence type="predicted"/>
<name>A0A090IXM4_9BACI</name>
<dbReference type="GO" id="GO:0003677">
    <property type="term" value="F:DNA binding"/>
    <property type="evidence" value="ECO:0007669"/>
    <property type="project" value="InterPro"/>
</dbReference>
<dbReference type="InterPro" id="IPR001387">
    <property type="entry name" value="Cro/C1-type_HTH"/>
</dbReference>
<feature type="domain" description="HTH cro/C1-type" evidence="2">
    <location>
        <begin position="22"/>
        <end position="63"/>
    </location>
</feature>